<evidence type="ECO:0000313" key="3">
    <source>
        <dbReference type="EMBL" id="CCD18692.1"/>
    </source>
</evidence>
<dbReference type="Proteomes" id="UP000009027">
    <property type="component" value="Unassembled WGS sequence"/>
</dbReference>
<keyword evidence="4" id="KW-1185">Reference proteome</keyword>
<dbReference type="VEuPathDB" id="TriTrypDB:TvY486_0001190"/>
<feature type="compositionally biased region" description="Basic and acidic residues" evidence="1">
    <location>
        <begin position="45"/>
        <end position="58"/>
    </location>
</feature>
<dbReference type="AlphaFoldDB" id="F9WMD8"/>
<feature type="signal peptide" evidence="2">
    <location>
        <begin position="1"/>
        <end position="21"/>
    </location>
</feature>
<feature type="compositionally biased region" description="Polar residues" evidence="1">
    <location>
        <begin position="201"/>
        <end position="217"/>
    </location>
</feature>
<accession>F9WMD8</accession>
<feature type="compositionally biased region" description="Basic and acidic residues" evidence="1">
    <location>
        <begin position="294"/>
        <end position="325"/>
    </location>
</feature>
<feature type="compositionally biased region" description="Basic residues" evidence="1">
    <location>
        <begin position="127"/>
        <end position="137"/>
    </location>
</feature>
<feature type="region of interest" description="Disordered" evidence="1">
    <location>
        <begin position="29"/>
        <end position="153"/>
    </location>
</feature>
<feature type="compositionally biased region" description="Low complexity" evidence="1">
    <location>
        <begin position="76"/>
        <end position="89"/>
    </location>
</feature>
<proteinExistence type="predicted"/>
<organism evidence="3 4">
    <name type="scientific">Trypanosoma vivax (strain Y486)</name>
    <dbReference type="NCBI Taxonomy" id="1055687"/>
    <lineage>
        <taxon>Eukaryota</taxon>
        <taxon>Discoba</taxon>
        <taxon>Euglenozoa</taxon>
        <taxon>Kinetoplastea</taxon>
        <taxon>Metakinetoplastina</taxon>
        <taxon>Trypanosomatida</taxon>
        <taxon>Trypanosomatidae</taxon>
        <taxon>Trypanosoma</taxon>
        <taxon>Duttonella</taxon>
    </lineage>
</organism>
<protein>
    <recommendedName>
        <fullName evidence="5">Mucin-associated surface protein (MASP)</fullName>
    </recommendedName>
</protein>
<feature type="chain" id="PRO_5003395194" description="Mucin-associated surface protein (MASP)" evidence="2">
    <location>
        <begin position="22"/>
        <end position="367"/>
    </location>
</feature>
<sequence>MAFHFSLALLAAILLNGAVLGDDSTSSGAIAGADGERNAPSCGDDAGRKSEGRARNGDKLVVLDSARTTPSETVRKSVSVVKRVSGQSSLSSRNEARNDHAGVGNELRDQPATSHKAQASADDKHGMKLPRARRPAASRHSEGGLTSTSPKESVEVLDRKKEFENMVSGIIAEDAEVPGVGSLGSVYSEYNNNGNGYYDSPVNNDELQHGVKSSTGPSVGDNVQGIGYSTGGGSPVQNNVSITNPAPDSTPSAVPTPDSNKSSATGNEDGSNTNDGETTEYGQNKKKKEEEEEKKEKEKETGEVRNEKGEKQLGQRSNENSDGRETNNSSDDAENSEAPPQGNSAFLCGSCSSVLLVAVACLCASAC</sequence>
<evidence type="ECO:0000256" key="2">
    <source>
        <dbReference type="SAM" id="SignalP"/>
    </source>
</evidence>
<reference evidence="3 4" key="1">
    <citation type="journal article" date="2012" name="Proc. Natl. Acad. Sci. U.S.A.">
        <title>Antigenic diversity is generated by distinct evolutionary mechanisms in African trypanosome species.</title>
        <authorList>
            <person name="Jackson A.P."/>
            <person name="Berry A."/>
            <person name="Aslett M."/>
            <person name="Allison H.C."/>
            <person name="Burton P."/>
            <person name="Vavrova-Anderson J."/>
            <person name="Brown R."/>
            <person name="Browne H."/>
            <person name="Corton N."/>
            <person name="Hauser H."/>
            <person name="Gamble J."/>
            <person name="Gilderthorp R."/>
            <person name="Marcello L."/>
            <person name="McQuillan J."/>
            <person name="Otto T.D."/>
            <person name="Quail M.A."/>
            <person name="Sanders M.J."/>
            <person name="van Tonder A."/>
            <person name="Ginger M.L."/>
            <person name="Field M.C."/>
            <person name="Barry J.D."/>
            <person name="Hertz-Fowler C."/>
            <person name="Berriman M."/>
        </authorList>
    </citation>
    <scope>NUCLEOTIDE SEQUENCE</scope>
    <source>
        <strain evidence="3 4">Y486</strain>
    </source>
</reference>
<feature type="compositionally biased region" description="Polar residues" evidence="1">
    <location>
        <begin position="235"/>
        <end position="282"/>
    </location>
</feature>
<dbReference type="EMBL" id="CAEX01001675">
    <property type="protein sequence ID" value="CCD18692.1"/>
    <property type="molecule type" value="Genomic_DNA"/>
</dbReference>
<gene>
    <name evidence="3" type="ORF">TvY486_0001190</name>
</gene>
<evidence type="ECO:0000256" key="1">
    <source>
        <dbReference type="SAM" id="MobiDB-lite"/>
    </source>
</evidence>
<feature type="region of interest" description="Disordered" evidence="1">
    <location>
        <begin position="197"/>
        <end position="345"/>
    </location>
</feature>
<keyword evidence="2" id="KW-0732">Signal</keyword>
<evidence type="ECO:0000313" key="4">
    <source>
        <dbReference type="Proteomes" id="UP000009027"/>
    </source>
</evidence>
<name>F9WMD8_TRYVY</name>
<evidence type="ECO:0008006" key="5">
    <source>
        <dbReference type="Google" id="ProtNLM"/>
    </source>
</evidence>